<proteinExistence type="predicted"/>
<accession>H2J4S5</accession>
<dbReference type="Pfam" id="PF14014">
    <property type="entry name" value="DUF4230"/>
    <property type="match status" value="1"/>
</dbReference>
<dbReference type="KEGG" id="mpz:Marpi_0416"/>
<name>H2J4S5_MARPK</name>
<gene>
    <name evidence="1" type="ordered locus">Marpi_0416</name>
</gene>
<reference evidence="1 2" key="1">
    <citation type="journal article" date="2012" name="J. Bacteriol.">
        <title>Complete Genome Sequence of the Thermophilic, Piezophilic, Heterotrophic Bacterium Marinitoga piezophila KA3.</title>
        <authorList>
            <person name="Lucas S."/>
            <person name="Han J."/>
            <person name="Lapidus A."/>
            <person name="Cheng J.F."/>
            <person name="Goodwin L.A."/>
            <person name="Pitluck S."/>
            <person name="Peters L."/>
            <person name="Mikhailova N."/>
            <person name="Teshima H."/>
            <person name="Detter J.C."/>
            <person name="Han C."/>
            <person name="Tapia R."/>
            <person name="Land M."/>
            <person name="Hauser L."/>
            <person name="Kyrpides N.C."/>
            <person name="Ivanova N."/>
            <person name="Pagani I."/>
            <person name="Vannier P."/>
            <person name="Oger P."/>
            <person name="Bartlett D.H."/>
            <person name="Noll K.M."/>
            <person name="Woyke T."/>
            <person name="Jebbar M."/>
        </authorList>
    </citation>
    <scope>NUCLEOTIDE SEQUENCE [LARGE SCALE GENOMIC DNA]</scope>
    <source>
        <strain evidence="2">DSM 14283 / JCM 11233 / KA3</strain>
    </source>
</reference>
<dbReference type="AlphaFoldDB" id="H2J4S5"/>
<dbReference type="HOGENOM" id="CLU_379388_0_0_0"/>
<protein>
    <submittedName>
        <fullName evidence="1">Uncharacterized protein</fullName>
    </submittedName>
</protein>
<dbReference type="STRING" id="443254.Marpi_0416"/>
<dbReference type="InterPro" id="IPR025324">
    <property type="entry name" value="DUF4230"/>
</dbReference>
<reference evidence="2" key="2">
    <citation type="submission" date="2012-01" db="EMBL/GenBank/DDBJ databases">
        <title>Complete sequence of chromosome of Marinitoga piezophila KA3.</title>
        <authorList>
            <person name="Lucas S."/>
            <person name="Han J."/>
            <person name="Lapidus A."/>
            <person name="Cheng J.-F."/>
            <person name="Goodwin L."/>
            <person name="Pitluck S."/>
            <person name="Peters L."/>
            <person name="Mikhailova N."/>
            <person name="Teshima H."/>
            <person name="Detter J.C."/>
            <person name="Han C."/>
            <person name="Tapia R."/>
            <person name="Land M."/>
            <person name="Hauser L."/>
            <person name="Kyrpides N."/>
            <person name="Ivanova N."/>
            <person name="Pagani I."/>
            <person name="Jebbar M."/>
            <person name="Vannier P."/>
            <person name="Oger P."/>
            <person name="Cario A."/>
            <person name="Bartlett D."/>
            <person name="Noll K.M."/>
            <person name="Woyke T."/>
        </authorList>
    </citation>
    <scope>NUCLEOTIDE SEQUENCE [LARGE SCALE GENOMIC DNA]</scope>
    <source>
        <strain evidence="2">DSM 14283 / JCM 11233 / KA3</strain>
    </source>
</reference>
<dbReference type="Proteomes" id="UP000007161">
    <property type="component" value="Chromosome"/>
</dbReference>
<dbReference type="RefSeq" id="WP_014295932.1">
    <property type="nucleotide sequence ID" value="NC_016751.1"/>
</dbReference>
<dbReference type="EMBL" id="CP003257">
    <property type="protein sequence ID" value="AEX84860.1"/>
    <property type="molecule type" value="Genomic_DNA"/>
</dbReference>
<organism evidence="1 2">
    <name type="scientific">Marinitoga piezophila (strain DSM 14283 / JCM 11233 / KA3)</name>
    <dbReference type="NCBI Taxonomy" id="443254"/>
    <lineage>
        <taxon>Bacteria</taxon>
        <taxon>Thermotogati</taxon>
        <taxon>Thermotogota</taxon>
        <taxon>Thermotogae</taxon>
        <taxon>Petrotogales</taxon>
        <taxon>Petrotogaceae</taxon>
        <taxon>Marinitoga</taxon>
    </lineage>
</organism>
<evidence type="ECO:0000313" key="1">
    <source>
        <dbReference type="EMBL" id="AEX84860.1"/>
    </source>
</evidence>
<evidence type="ECO:0000313" key="2">
    <source>
        <dbReference type="Proteomes" id="UP000007161"/>
    </source>
</evidence>
<sequence>MKKMIIRILTLALIIGIAFLVSRYNIISNFFAKSKEVSVQIPSLNIEAIRDLAQLRVFSYNMDFLFIAKDENNNYYVAIYPYTVEAGIDLNKIKSEEKVYSKGVIYFPSPEIFYYGESFDKKPIIVTDQIKIDSSYYKDNIKEGFKMYSRDIAINKGIYEKTEKALKEYLKKFVPEEYDLKFSEPDNNFTKINAERFQAYFKLTNELYRKYKFSDENGKYFAEFLNKEDPEIKFTFNFSQEYKKDHKTFFNDVESKFKGELCYKLVNPDNPFDYNYSFKINRNKNTLIGFILNGGDLINFKFNTQNEEDFKKYTSDFIYYMFAYRNSQNKNYTEVGKYKDFINYLYKSQIAIDEEKINTLENLGENILSLQRDVYSEYGNLFINLEKLIEKNIDTSENINDYNLKLLAKAYYYINNKDKRIIELIDDLKTWFEKNENIENAFEPYLMQEYYNWNINEKISLLKDKVMTYLMINYKNYLKNDEIEKYKREIINEGIYYSNVWNNIINSDIERKEYLKRIYLNIVKNQKLEHYLYYDKDKKLVRIKDFNDPDFYLSDIYYDFQVKDKYNNIILDSDSLANAFVEMYEKFSEKEKENFKSLIKDNFDDEYYFFSDVNSKKFFKNNFIIVLTRNAFNLPKNAFKVYTVFVFGKNGLLLFETSKKIFGDGFKLKYQKFIEYSELPEKLEHKNASIKAILDVLNDTESNNLTEEICENLKYLIRFILRNKVNVFVL</sequence>
<keyword evidence="2" id="KW-1185">Reference proteome</keyword>